<dbReference type="PANTHER" id="PTHR36312">
    <property type="entry name" value="THIONIN-LIKE PROTEIN 1"/>
    <property type="match status" value="1"/>
</dbReference>
<organism evidence="2 3">
    <name type="scientific">Papaver somniferum</name>
    <name type="common">Opium poppy</name>
    <dbReference type="NCBI Taxonomy" id="3469"/>
    <lineage>
        <taxon>Eukaryota</taxon>
        <taxon>Viridiplantae</taxon>
        <taxon>Streptophyta</taxon>
        <taxon>Embryophyta</taxon>
        <taxon>Tracheophyta</taxon>
        <taxon>Spermatophyta</taxon>
        <taxon>Magnoliopsida</taxon>
        <taxon>Ranunculales</taxon>
        <taxon>Papaveraceae</taxon>
        <taxon>Papaveroideae</taxon>
        <taxon>Papaver</taxon>
    </lineage>
</organism>
<dbReference type="EMBL" id="CM010724">
    <property type="protein sequence ID" value="RZC81981.1"/>
    <property type="molecule type" value="Genomic_DNA"/>
</dbReference>
<proteinExistence type="predicted"/>
<dbReference type="AlphaFoldDB" id="A0A4Y7LCH7"/>
<accession>A0A4Y7LCH7</accession>
<sequence>MEVKGNIVSGVMLFGVVLIWGMFVVQISAQPASAQTCYSKCLTKCTLPPKFKQCQGVCKLKCASNGEQIATADIPKAVVSNEDTTKHKYCVLGCAYSKCVDKSTPTDPRVDEVDRCISSCDETCIKN</sequence>
<reference evidence="2 3" key="1">
    <citation type="journal article" date="2018" name="Science">
        <title>The opium poppy genome and morphinan production.</title>
        <authorList>
            <person name="Guo L."/>
            <person name="Winzer T."/>
            <person name="Yang X."/>
            <person name="Li Y."/>
            <person name="Ning Z."/>
            <person name="He Z."/>
            <person name="Teodor R."/>
            <person name="Lu Y."/>
            <person name="Bowser T.A."/>
            <person name="Graham I.A."/>
            <person name="Ye K."/>
        </authorList>
    </citation>
    <scope>NUCLEOTIDE SEQUENCE [LARGE SCALE GENOMIC DNA]</scope>
    <source>
        <strain evidence="3">cv. HN1</strain>
        <tissue evidence="2">Leaves</tissue>
    </source>
</reference>
<keyword evidence="3" id="KW-1185">Reference proteome</keyword>
<evidence type="ECO:0000313" key="3">
    <source>
        <dbReference type="Proteomes" id="UP000316621"/>
    </source>
</evidence>
<dbReference type="InterPro" id="IPR038975">
    <property type="entry name" value="THNL"/>
</dbReference>
<evidence type="ECO:0000313" key="2">
    <source>
        <dbReference type="EMBL" id="RZC81981.1"/>
    </source>
</evidence>
<keyword evidence="1" id="KW-0732">Signal</keyword>
<feature type="signal peptide" evidence="1">
    <location>
        <begin position="1"/>
        <end position="29"/>
    </location>
</feature>
<protein>
    <recommendedName>
        <fullName evidence="4">Thionin-like protein 2</fullName>
    </recommendedName>
</protein>
<gene>
    <name evidence="2" type="ORF">C5167_044558</name>
</gene>
<dbReference type="PANTHER" id="PTHR36312:SF1">
    <property type="entry name" value="OS01G0594500 PROTEIN"/>
    <property type="match status" value="1"/>
</dbReference>
<feature type="chain" id="PRO_5021295465" description="Thionin-like protein 2" evidence="1">
    <location>
        <begin position="30"/>
        <end position="127"/>
    </location>
</feature>
<dbReference type="Proteomes" id="UP000316621">
    <property type="component" value="Chromosome 10"/>
</dbReference>
<name>A0A4Y7LCH7_PAPSO</name>
<dbReference type="OrthoDB" id="653285at2759"/>
<evidence type="ECO:0000256" key="1">
    <source>
        <dbReference type="SAM" id="SignalP"/>
    </source>
</evidence>
<evidence type="ECO:0008006" key="4">
    <source>
        <dbReference type="Google" id="ProtNLM"/>
    </source>
</evidence>
<dbReference type="Gramene" id="RZC81981">
    <property type="protein sequence ID" value="RZC81981"/>
    <property type="gene ID" value="C5167_044558"/>
</dbReference>